<evidence type="ECO:0000313" key="3">
    <source>
        <dbReference type="Proteomes" id="UP001044222"/>
    </source>
</evidence>
<proteinExistence type="predicted"/>
<feature type="compositionally biased region" description="Low complexity" evidence="1">
    <location>
        <begin position="738"/>
        <end position="751"/>
    </location>
</feature>
<dbReference type="GO" id="GO:0035869">
    <property type="term" value="C:ciliary transition zone"/>
    <property type="evidence" value="ECO:0007669"/>
    <property type="project" value="TreeGrafter"/>
</dbReference>
<feature type="compositionally biased region" description="Polar residues" evidence="1">
    <location>
        <begin position="575"/>
        <end position="599"/>
    </location>
</feature>
<reference evidence="2" key="1">
    <citation type="submission" date="2021-01" db="EMBL/GenBank/DDBJ databases">
        <title>A chromosome-scale assembly of European eel, Anguilla anguilla.</title>
        <authorList>
            <person name="Henkel C."/>
            <person name="Jong-Raadsen S.A."/>
            <person name="Dufour S."/>
            <person name="Weltzien F.-A."/>
            <person name="Palstra A.P."/>
            <person name="Pelster B."/>
            <person name="Spaink H.P."/>
            <person name="Van Den Thillart G.E."/>
            <person name="Jansen H."/>
            <person name="Zahm M."/>
            <person name="Klopp C."/>
            <person name="Cedric C."/>
            <person name="Louis A."/>
            <person name="Berthelot C."/>
            <person name="Parey E."/>
            <person name="Roest Crollius H."/>
            <person name="Montfort J."/>
            <person name="Robinson-Rechavi M."/>
            <person name="Bucao C."/>
            <person name="Bouchez O."/>
            <person name="Gislard M."/>
            <person name="Lluch J."/>
            <person name="Milhes M."/>
            <person name="Lampietro C."/>
            <person name="Lopez Roques C."/>
            <person name="Donnadieu C."/>
            <person name="Braasch I."/>
            <person name="Desvignes T."/>
            <person name="Postlethwait J."/>
            <person name="Bobe J."/>
            <person name="Guiguen Y."/>
            <person name="Dirks R."/>
        </authorList>
    </citation>
    <scope>NUCLEOTIDE SEQUENCE</scope>
    <source>
        <strain evidence="2">Tag_6206</strain>
        <tissue evidence="2">Liver</tissue>
    </source>
</reference>
<dbReference type="Proteomes" id="UP001044222">
    <property type="component" value="Chromosome 15"/>
</dbReference>
<feature type="compositionally biased region" description="Pro residues" evidence="1">
    <location>
        <begin position="752"/>
        <end position="762"/>
    </location>
</feature>
<accession>A0A9D3LSF5</accession>
<keyword evidence="3" id="KW-1185">Reference proteome</keyword>
<dbReference type="AlphaFoldDB" id="A0A9D3LSF5"/>
<dbReference type="InterPro" id="IPR028236">
    <property type="entry name" value="CPLANE1"/>
</dbReference>
<protein>
    <submittedName>
        <fullName evidence="2">Uncharacterized protein</fullName>
    </submittedName>
</protein>
<feature type="region of interest" description="Disordered" evidence="1">
    <location>
        <begin position="568"/>
        <end position="643"/>
    </location>
</feature>
<feature type="compositionally biased region" description="Low complexity" evidence="1">
    <location>
        <begin position="717"/>
        <end position="726"/>
    </location>
</feature>
<feature type="compositionally biased region" description="Pro residues" evidence="1">
    <location>
        <begin position="727"/>
        <end position="737"/>
    </location>
</feature>
<dbReference type="GO" id="GO:0060271">
    <property type="term" value="P:cilium assembly"/>
    <property type="evidence" value="ECO:0007669"/>
    <property type="project" value="TreeGrafter"/>
</dbReference>
<feature type="region of interest" description="Disordered" evidence="1">
    <location>
        <begin position="710"/>
        <end position="825"/>
    </location>
</feature>
<organism evidence="2 3">
    <name type="scientific">Anguilla anguilla</name>
    <name type="common">European freshwater eel</name>
    <name type="synonym">Muraena anguilla</name>
    <dbReference type="NCBI Taxonomy" id="7936"/>
    <lineage>
        <taxon>Eukaryota</taxon>
        <taxon>Metazoa</taxon>
        <taxon>Chordata</taxon>
        <taxon>Craniata</taxon>
        <taxon>Vertebrata</taxon>
        <taxon>Euteleostomi</taxon>
        <taxon>Actinopterygii</taxon>
        <taxon>Neopterygii</taxon>
        <taxon>Teleostei</taxon>
        <taxon>Anguilliformes</taxon>
        <taxon>Anguillidae</taxon>
        <taxon>Anguilla</taxon>
    </lineage>
</organism>
<name>A0A9D3LSF5_ANGAN</name>
<dbReference type="EMBL" id="JAFIRN010000015">
    <property type="protein sequence ID" value="KAG5834759.1"/>
    <property type="molecule type" value="Genomic_DNA"/>
</dbReference>
<sequence length="825" mass="90293">MLCVLETRFCLALLYGHLFQYQLHRALGLCEHLAQQLTPQSRLEEESGAESAEGVGRGWEAWLPVPVGREAACAAVQSFGRFMAAYFTNQPLSVLPHSVGVLPPLHLPAGTAPGQRLVPLSRSRVLGEVWRQQLSEVWTVDYALELLLQGGLLPEAAWLAHRLGDWKTAASLSLAYCTYCSEQADFSRLNWRELHLPAQLQPGCIFREQLELLLGLEAGGEPDQSGTDSRSYEQFADAVMEEDVELQVSVQEVLRASVMARVDVLSRPLHRLTDAAKDLASRLSGLVPPGVYLPAPPLFCPQPASDTQVSSLLGDVGVASEGRSRQCISGVLQRALLLLRSANCSLPAAQWYITNLQQRQQLLHKKLSQPLNPFPEGLKEFVTSGAFFSPGTNGEACLDSVTVQVIACFREVCGLCWMLHVRDQLSVSCRKYQAARTQVALCQGGESAGGGGSDVVEHCTDALRWACRLLPFARFLKAEELLQDLVLSLVSELPPVTMVADILAQVFPEEEESVQVSLREKYSALLQRLRHCTLPVSELDGAELQREAHLAPLKRQIWERLEEEEEERTFDRFSPSHSTLSDSRCSPLSNGNRTATPTDSQERPAFSPQLQRGQPWSGGADGGRPVERGSGRSGGKEAISTPAPTGTWEFELLDEEYPRFLELFLSYVLERDCGEDKALALPLLSGFSPQLREAELHSLAFDVLTTLKRRQRGQWSAAGRRPGGAPARPPRAPPGYRPPARVSPSGARPWSGPAPPPASSPRPPRRAAPGPVRPPTGSPANESRPSGRGVARSRPGGAPPRGPPSQTTRPRRRWTSPNRRPVSGT</sequence>
<feature type="compositionally biased region" description="Low complexity" evidence="1">
    <location>
        <begin position="815"/>
        <end position="825"/>
    </location>
</feature>
<gene>
    <name evidence="2" type="ORF">ANANG_G00264970</name>
</gene>
<evidence type="ECO:0000313" key="2">
    <source>
        <dbReference type="EMBL" id="KAG5834759.1"/>
    </source>
</evidence>
<comment type="caution">
    <text evidence="2">The sequence shown here is derived from an EMBL/GenBank/DDBJ whole genome shotgun (WGS) entry which is preliminary data.</text>
</comment>
<dbReference type="PANTHER" id="PTHR14492:SF4">
    <property type="entry name" value="CILIOGENESIS AND PLANAR POLARITY EFFECTOR 1"/>
    <property type="match status" value="1"/>
</dbReference>
<evidence type="ECO:0000256" key="1">
    <source>
        <dbReference type="SAM" id="MobiDB-lite"/>
    </source>
</evidence>
<dbReference type="PANTHER" id="PTHR14492">
    <property type="entry name" value="JBTS17"/>
    <property type="match status" value="1"/>
</dbReference>
<feature type="compositionally biased region" description="Low complexity" evidence="1">
    <location>
        <begin position="783"/>
        <end position="796"/>
    </location>
</feature>